<evidence type="ECO:0000256" key="1">
    <source>
        <dbReference type="ARBA" id="ARBA00012513"/>
    </source>
</evidence>
<dbReference type="SMART" id="SM00220">
    <property type="entry name" value="S_TKc"/>
    <property type="match status" value="1"/>
</dbReference>
<dbReference type="GO" id="GO:0035556">
    <property type="term" value="P:intracellular signal transduction"/>
    <property type="evidence" value="ECO:0007669"/>
    <property type="project" value="TreeGrafter"/>
</dbReference>
<feature type="compositionally biased region" description="Polar residues" evidence="10">
    <location>
        <begin position="1028"/>
        <end position="1049"/>
    </location>
</feature>
<feature type="region of interest" description="Disordered" evidence="10">
    <location>
        <begin position="10"/>
        <end position="35"/>
    </location>
</feature>
<proteinExistence type="predicted"/>
<feature type="domain" description="Protein kinase" evidence="11">
    <location>
        <begin position="69"/>
        <end position="497"/>
    </location>
</feature>
<feature type="compositionally biased region" description="Basic and acidic residues" evidence="10">
    <location>
        <begin position="611"/>
        <end position="621"/>
    </location>
</feature>
<dbReference type="PANTHER" id="PTHR24346:SF77">
    <property type="entry name" value="SERINE THREONINE PROTEIN KINASE"/>
    <property type="match status" value="1"/>
</dbReference>
<dbReference type="STRING" id="1160509.A0A3N4I645"/>
<dbReference type="Gene3D" id="3.30.200.20">
    <property type="entry name" value="Phosphorylase Kinase, domain 1"/>
    <property type="match status" value="1"/>
</dbReference>
<keyword evidence="5 12" id="KW-0418">Kinase</keyword>
<feature type="region of interest" description="Disordered" evidence="10">
    <location>
        <begin position="744"/>
        <end position="776"/>
    </location>
</feature>
<feature type="compositionally biased region" description="Basic residues" evidence="10">
    <location>
        <begin position="1066"/>
        <end position="1079"/>
    </location>
</feature>
<dbReference type="InterPro" id="IPR011009">
    <property type="entry name" value="Kinase-like_dom_sf"/>
</dbReference>
<dbReference type="InterPro" id="IPR017441">
    <property type="entry name" value="Protein_kinase_ATP_BS"/>
</dbReference>
<evidence type="ECO:0000256" key="4">
    <source>
        <dbReference type="ARBA" id="ARBA00022741"/>
    </source>
</evidence>
<evidence type="ECO:0000256" key="10">
    <source>
        <dbReference type="SAM" id="MobiDB-lite"/>
    </source>
</evidence>
<organism evidence="12 13">
    <name type="scientific">Ascobolus immersus RN42</name>
    <dbReference type="NCBI Taxonomy" id="1160509"/>
    <lineage>
        <taxon>Eukaryota</taxon>
        <taxon>Fungi</taxon>
        <taxon>Dikarya</taxon>
        <taxon>Ascomycota</taxon>
        <taxon>Pezizomycotina</taxon>
        <taxon>Pezizomycetes</taxon>
        <taxon>Pezizales</taxon>
        <taxon>Ascobolaceae</taxon>
        <taxon>Ascobolus</taxon>
    </lineage>
</organism>
<evidence type="ECO:0000256" key="6">
    <source>
        <dbReference type="ARBA" id="ARBA00022840"/>
    </source>
</evidence>
<evidence type="ECO:0000256" key="2">
    <source>
        <dbReference type="ARBA" id="ARBA00022527"/>
    </source>
</evidence>
<dbReference type="PROSITE" id="PS00107">
    <property type="entry name" value="PROTEIN_KINASE_ATP"/>
    <property type="match status" value="1"/>
</dbReference>
<evidence type="ECO:0000313" key="12">
    <source>
        <dbReference type="EMBL" id="RPA79641.1"/>
    </source>
</evidence>
<evidence type="ECO:0000256" key="3">
    <source>
        <dbReference type="ARBA" id="ARBA00022679"/>
    </source>
</evidence>
<name>A0A3N4I645_ASCIM</name>
<feature type="binding site" evidence="9">
    <location>
        <position position="98"/>
    </location>
    <ligand>
        <name>ATP</name>
        <dbReference type="ChEBI" id="CHEBI:30616"/>
    </ligand>
</feature>
<feature type="compositionally biased region" description="Basic residues" evidence="10">
    <location>
        <begin position="204"/>
        <end position="217"/>
    </location>
</feature>
<evidence type="ECO:0000256" key="5">
    <source>
        <dbReference type="ARBA" id="ARBA00022777"/>
    </source>
</evidence>
<gene>
    <name evidence="12" type="ORF">BJ508DRAFT_328072</name>
</gene>
<feature type="compositionally biased region" description="Low complexity" evidence="10">
    <location>
        <begin position="1051"/>
        <end position="1063"/>
    </location>
</feature>
<dbReference type="GO" id="GO:0005737">
    <property type="term" value="C:cytoplasm"/>
    <property type="evidence" value="ECO:0007669"/>
    <property type="project" value="TreeGrafter"/>
</dbReference>
<keyword evidence="13" id="KW-1185">Reference proteome</keyword>
<dbReference type="PANTHER" id="PTHR24346">
    <property type="entry name" value="MAP/MICROTUBULE AFFINITY-REGULATING KINASE"/>
    <property type="match status" value="1"/>
</dbReference>
<evidence type="ECO:0000256" key="8">
    <source>
        <dbReference type="ARBA" id="ARBA00048679"/>
    </source>
</evidence>
<dbReference type="AlphaFoldDB" id="A0A3N4I645"/>
<feature type="compositionally biased region" description="Acidic residues" evidence="10">
    <location>
        <begin position="1015"/>
        <end position="1025"/>
    </location>
</feature>
<feature type="compositionally biased region" description="Polar residues" evidence="10">
    <location>
        <begin position="917"/>
        <end position="946"/>
    </location>
</feature>
<evidence type="ECO:0000313" key="13">
    <source>
        <dbReference type="Proteomes" id="UP000275078"/>
    </source>
</evidence>
<dbReference type="InterPro" id="IPR000719">
    <property type="entry name" value="Prot_kinase_dom"/>
</dbReference>
<evidence type="ECO:0000259" key="11">
    <source>
        <dbReference type="PROSITE" id="PS50011"/>
    </source>
</evidence>
<dbReference type="Gene3D" id="1.10.510.10">
    <property type="entry name" value="Transferase(Phosphotransferase) domain 1"/>
    <property type="match status" value="1"/>
</dbReference>
<feature type="region of interest" description="Disordered" evidence="10">
    <location>
        <begin position="238"/>
        <end position="262"/>
    </location>
</feature>
<feature type="region of interest" description="Disordered" evidence="10">
    <location>
        <begin position="594"/>
        <end position="665"/>
    </location>
</feature>
<dbReference type="SUPFAM" id="SSF56112">
    <property type="entry name" value="Protein kinase-like (PK-like)"/>
    <property type="match status" value="1"/>
</dbReference>
<dbReference type="CDD" id="cd14008">
    <property type="entry name" value="STKc_LKB1_CaMKK"/>
    <property type="match status" value="1"/>
</dbReference>
<feature type="region of interest" description="Disordered" evidence="10">
    <location>
        <begin position="192"/>
        <end position="224"/>
    </location>
</feature>
<dbReference type="GO" id="GO:0042149">
    <property type="term" value="P:cellular response to glucose starvation"/>
    <property type="evidence" value="ECO:0007669"/>
    <property type="project" value="UniProtKB-ARBA"/>
</dbReference>
<protein>
    <recommendedName>
        <fullName evidence="1">non-specific serine/threonine protein kinase</fullName>
        <ecNumber evidence="1">2.7.11.1</ecNumber>
    </recommendedName>
</protein>
<keyword evidence="4 9" id="KW-0547">Nucleotide-binding</keyword>
<dbReference type="GO" id="GO:0001558">
    <property type="term" value="P:regulation of cell growth"/>
    <property type="evidence" value="ECO:0007669"/>
    <property type="project" value="UniProtKB-ARBA"/>
</dbReference>
<evidence type="ECO:0000256" key="9">
    <source>
        <dbReference type="PROSITE-ProRule" id="PRU10141"/>
    </source>
</evidence>
<dbReference type="EMBL" id="ML119696">
    <property type="protein sequence ID" value="RPA79641.1"/>
    <property type="molecule type" value="Genomic_DNA"/>
</dbReference>
<keyword evidence="3" id="KW-0808">Transferase</keyword>
<feature type="compositionally biased region" description="Low complexity" evidence="10">
    <location>
        <begin position="642"/>
        <end position="655"/>
    </location>
</feature>
<keyword evidence="6 9" id="KW-0067">ATP-binding</keyword>
<reference evidence="12 13" key="1">
    <citation type="journal article" date="2018" name="Nat. Ecol. Evol.">
        <title>Pezizomycetes genomes reveal the molecular basis of ectomycorrhizal truffle lifestyle.</title>
        <authorList>
            <person name="Murat C."/>
            <person name="Payen T."/>
            <person name="Noel B."/>
            <person name="Kuo A."/>
            <person name="Morin E."/>
            <person name="Chen J."/>
            <person name="Kohler A."/>
            <person name="Krizsan K."/>
            <person name="Balestrini R."/>
            <person name="Da Silva C."/>
            <person name="Montanini B."/>
            <person name="Hainaut M."/>
            <person name="Levati E."/>
            <person name="Barry K.W."/>
            <person name="Belfiori B."/>
            <person name="Cichocki N."/>
            <person name="Clum A."/>
            <person name="Dockter R.B."/>
            <person name="Fauchery L."/>
            <person name="Guy J."/>
            <person name="Iotti M."/>
            <person name="Le Tacon F."/>
            <person name="Lindquist E.A."/>
            <person name="Lipzen A."/>
            <person name="Malagnac F."/>
            <person name="Mello A."/>
            <person name="Molinier V."/>
            <person name="Miyauchi S."/>
            <person name="Poulain J."/>
            <person name="Riccioni C."/>
            <person name="Rubini A."/>
            <person name="Sitrit Y."/>
            <person name="Splivallo R."/>
            <person name="Traeger S."/>
            <person name="Wang M."/>
            <person name="Zifcakova L."/>
            <person name="Wipf D."/>
            <person name="Zambonelli A."/>
            <person name="Paolocci F."/>
            <person name="Nowrousian M."/>
            <person name="Ottonello S."/>
            <person name="Baldrian P."/>
            <person name="Spatafora J.W."/>
            <person name="Henrissat B."/>
            <person name="Nagy L.G."/>
            <person name="Aury J.M."/>
            <person name="Wincker P."/>
            <person name="Grigoriev I.V."/>
            <person name="Bonfante P."/>
            <person name="Martin F.M."/>
        </authorList>
    </citation>
    <scope>NUCLEOTIDE SEQUENCE [LARGE SCALE GENOMIC DNA]</scope>
    <source>
        <strain evidence="12 13">RN42</strain>
    </source>
</reference>
<feature type="region of interest" description="Disordered" evidence="10">
    <location>
        <begin position="796"/>
        <end position="819"/>
    </location>
</feature>
<dbReference type="Proteomes" id="UP000275078">
    <property type="component" value="Unassembled WGS sequence"/>
</dbReference>
<dbReference type="GO" id="GO:0005524">
    <property type="term" value="F:ATP binding"/>
    <property type="evidence" value="ECO:0007669"/>
    <property type="project" value="UniProtKB-UniRule"/>
</dbReference>
<feature type="compositionally biased region" description="Polar residues" evidence="10">
    <location>
        <begin position="622"/>
        <end position="641"/>
    </location>
</feature>
<keyword evidence="2" id="KW-0723">Serine/threonine-protein kinase</keyword>
<feature type="compositionally biased region" description="Low complexity" evidence="10">
    <location>
        <begin position="905"/>
        <end position="916"/>
    </location>
</feature>
<feature type="region of interest" description="Disordered" evidence="10">
    <location>
        <begin position="900"/>
        <end position="1115"/>
    </location>
</feature>
<dbReference type="GO" id="GO:0004674">
    <property type="term" value="F:protein serine/threonine kinase activity"/>
    <property type="evidence" value="ECO:0007669"/>
    <property type="project" value="UniProtKB-KW"/>
</dbReference>
<feature type="compositionally biased region" description="Basic and acidic residues" evidence="10">
    <location>
        <begin position="947"/>
        <end position="961"/>
    </location>
</feature>
<dbReference type="FunFam" id="3.30.200.20:FF:000206">
    <property type="entry name" value="Serine/threonine-protein kinase Ssp1"/>
    <property type="match status" value="1"/>
</dbReference>
<comment type="catalytic activity">
    <reaction evidence="7">
        <text>L-threonyl-[protein] + ATP = O-phospho-L-threonyl-[protein] + ADP + H(+)</text>
        <dbReference type="Rhea" id="RHEA:46608"/>
        <dbReference type="Rhea" id="RHEA-COMP:11060"/>
        <dbReference type="Rhea" id="RHEA-COMP:11605"/>
        <dbReference type="ChEBI" id="CHEBI:15378"/>
        <dbReference type="ChEBI" id="CHEBI:30013"/>
        <dbReference type="ChEBI" id="CHEBI:30616"/>
        <dbReference type="ChEBI" id="CHEBI:61977"/>
        <dbReference type="ChEBI" id="CHEBI:456216"/>
        <dbReference type="EC" id="2.7.11.1"/>
    </reaction>
</comment>
<dbReference type="Pfam" id="PF00069">
    <property type="entry name" value="Pkinase"/>
    <property type="match status" value="2"/>
</dbReference>
<dbReference type="EC" id="2.7.11.1" evidence="1"/>
<feature type="compositionally biased region" description="Low complexity" evidence="10">
    <location>
        <begin position="755"/>
        <end position="776"/>
    </location>
</feature>
<comment type="catalytic activity">
    <reaction evidence="8">
        <text>L-seryl-[protein] + ATP = O-phospho-L-seryl-[protein] + ADP + H(+)</text>
        <dbReference type="Rhea" id="RHEA:17989"/>
        <dbReference type="Rhea" id="RHEA-COMP:9863"/>
        <dbReference type="Rhea" id="RHEA-COMP:11604"/>
        <dbReference type="ChEBI" id="CHEBI:15378"/>
        <dbReference type="ChEBI" id="CHEBI:29999"/>
        <dbReference type="ChEBI" id="CHEBI:30616"/>
        <dbReference type="ChEBI" id="CHEBI:83421"/>
        <dbReference type="ChEBI" id="CHEBI:456216"/>
        <dbReference type="EC" id="2.7.11.1"/>
    </reaction>
</comment>
<sequence length="1115" mass="122374">MSSLRGQFLYAPDRPASASPRHSTLLSHSDTEAPYPNYLHPTHRQPVKETYSLEVDHDPTTGQKTINSYQILQTIGQGVHGKVKLGMDLNTGEKVAIKIVERHSRPRLGRPETAKAQENKVRKEIAILKKCSHPNVVRLIEVIDDPTANKVYLVLEWLELGDITWRTIGDMSVITREWQRVIQERPEFAKFLCPDSEPESNGRRTSRQHTRRRRRRKTESGVTSDEVNANCWSLELGGLSDEDNSASETGSVDSTREDPRARPISNFYDEPRFFQPLSGGQVQDDMSYVPKLTFEEARNIFRDAILGLEYLHYHGIIHRDIKPANLLQTRTRKVKISDFGVSYLGTSNYTETGKNDGEDVDLELAKTAGTPAFFAPELCSLDLSKPRPNITSAIDVWALGVTLYCLIFARCPFLAESEIELFKVIENQELYVPSRRIRPHIPEIRSTVAHRRMGEPNLLELETEIVPPELVDLLKGLLQKDPSQRLSLKAAKSHPWVLEGLCAPQKWLEDTDPARMTDGKKIEVSKEDLDGAVVVGVFGKMKSVIKKVIGTLRKRASSAANVGGRRFDDGETSSVRGSLKVCADDIDAQSVATIEPAEPRDSTTLATVDQSTRRSVDRESLHSSQSGDSDTLNRCPTISRVTSPSSQAPTASTTSLQVEATIPKQSKKSKAAALLSPNVIRRTISSGHGLNPLRRSSPVSPLVNHVHVVGSEQPQQTSTRRSSFVSSSKLVGFIGEASRKLVGSIRSKKSDKKNASSSTPPQQSSSFIPSTPTSVPVSIESTANSMGLEFIVSTESGTSTDTVRPATEPTHVQSPIPISANRPCITADNFVPDDVLESGEFKAQVKHFKESEVYQALEADRKEQQEKMMQEKIGIVNTCPLSPDDLTFFPEADRQAGWHVASKLSSSSDEMGQSQSHTPATTVSSSLTENTSYPSVPSLGTASSSVSERHSDWSHVKKHDQPPFAPSAVPSGLRRASQDTDSGFALGGLDEDGKLSRSSLPPLHASVPEPVIKEADEDDSDDEDGFTMNLSSRGSGNLSQAKAGSSRRNTIAGASSSSTSIETGLKHSKSTKSRRSRRSRSGDARGDSHRRHREPRPEVPLPCVPGFESGELKLH</sequence>
<dbReference type="OrthoDB" id="68483at2759"/>
<accession>A0A3N4I645</accession>
<evidence type="ECO:0000256" key="7">
    <source>
        <dbReference type="ARBA" id="ARBA00047899"/>
    </source>
</evidence>
<dbReference type="PROSITE" id="PS50011">
    <property type="entry name" value="PROTEIN_KINASE_DOM"/>
    <property type="match status" value="1"/>
</dbReference>